<protein>
    <submittedName>
        <fullName evidence="1">Uncharacterized protein</fullName>
    </submittedName>
</protein>
<organism evidence="1 2">
    <name type="scientific">Candidatus Magnetobacterium casense</name>
    <dbReference type="NCBI Taxonomy" id="1455061"/>
    <lineage>
        <taxon>Bacteria</taxon>
        <taxon>Pseudomonadati</taxon>
        <taxon>Nitrospirota</taxon>
        <taxon>Thermodesulfovibrionia</taxon>
        <taxon>Thermodesulfovibrionales</taxon>
        <taxon>Candidatus Magnetobacteriaceae</taxon>
        <taxon>Candidatus Magnetobacterium</taxon>
    </lineage>
</organism>
<dbReference type="RefSeq" id="WP_218250985.1">
    <property type="nucleotide sequence ID" value="NZ_JABXWD010000019.1"/>
</dbReference>
<dbReference type="EMBL" id="JABXWD010000019">
    <property type="protein sequence ID" value="MBV6340365.1"/>
    <property type="molecule type" value="Genomic_DNA"/>
</dbReference>
<comment type="caution">
    <text evidence="1">The sequence shown here is derived from an EMBL/GenBank/DDBJ whole genome shotgun (WGS) entry which is preliminary data.</text>
</comment>
<proteinExistence type="predicted"/>
<dbReference type="Proteomes" id="UP001196980">
    <property type="component" value="Unassembled WGS sequence"/>
</dbReference>
<keyword evidence="2" id="KW-1185">Reference proteome</keyword>
<sequence length="77" mass="8337">MVISRSRLIKTRYAGSACTGSSGDPNRTLTASRPLLSDSLIYVNRAMMHPTDDYTLSGAVITFLNPIDDTDAIVVMT</sequence>
<reference evidence="1 2" key="1">
    <citation type="journal article" date="2020" name="J Geophys Res Biogeosci">
        <title>Magnetotaxis as an Adaptation to Enable Bacterial Shuttling of Microbial Sulfur and Sulfur Cycling Across Aquatic Oxic#Anoxic Interfaces.</title>
        <authorList>
            <person name="Li J."/>
            <person name="Liu P."/>
            <person name="Wang J."/>
            <person name="Roberts A.P."/>
            <person name="Pan Y."/>
        </authorList>
    </citation>
    <scope>NUCLEOTIDE SEQUENCE [LARGE SCALE GENOMIC DNA]</scope>
    <source>
        <strain evidence="1 2">MYR-1_YQ</strain>
    </source>
</reference>
<accession>A0ABS6RUQ7</accession>
<gene>
    <name evidence="1" type="ORF">HWQ67_02085</name>
</gene>
<name>A0ABS6RUQ7_9BACT</name>
<evidence type="ECO:0000313" key="2">
    <source>
        <dbReference type="Proteomes" id="UP001196980"/>
    </source>
</evidence>
<evidence type="ECO:0000313" key="1">
    <source>
        <dbReference type="EMBL" id="MBV6340365.1"/>
    </source>
</evidence>